<feature type="region of interest" description="Disordered" evidence="5">
    <location>
        <begin position="155"/>
        <end position="180"/>
    </location>
</feature>
<reference evidence="7 8" key="1">
    <citation type="journal article" date="2020" name="Nat. Food">
        <title>A phased Vanilla planifolia genome enables genetic improvement of flavour and production.</title>
        <authorList>
            <person name="Hasing T."/>
            <person name="Tang H."/>
            <person name="Brym M."/>
            <person name="Khazi F."/>
            <person name="Huang T."/>
            <person name="Chambers A.H."/>
        </authorList>
    </citation>
    <scope>NUCLEOTIDE SEQUENCE [LARGE SCALE GENOMIC DNA]</scope>
    <source>
        <tissue evidence="7">Leaf</tissue>
    </source>
</reference>
<keyword evidence="3" id="KW-0862">Zinc</keyword>
<name>A0A835Q5C6_VANPL</name>
<feature type="domain" description="BED-type" evidence="6">
    <location>
        <begin position="14"/>
        <end position="72"/>
    </location>
</feature>
<accession>A0A835Q5C6</accession>
<evidence type="ECO:0000256" key="4">
    <source>
        <dbReference type="PROSITE-ProRule" id="PRU00027"/>
    </source>
</evidence>
<dbReference type="GO" id="GO:0008270">
    <property type="term" value="F:zinc ion binding"/>
    <property type="evidence" value="ECO:0007669"/>
    <property type="project" value="UniProtKB-KW"/>
</dbReference>
<organism evidence="7 8">
    <name type="scientific">Vanilla planifolia</name>
    <name type="common">Vanilla</name>
    <dbReference type="NCBI Taxonomy" id="51239"/>
    <lineage>
        <taxon>Eukaryota</taxon>
        <taxon>Viridiplantae</taxon>
        <taxon>Streptophyta</taxon>
        <taxon>Embryophyta</taxon>
        <taxon>Tracheophyta</taxon>
        <taxon>Spermatophyta</taxon>
        <taxon>Magnoliopsida</taxon>
        <taxon>Liliopsida</taxon>
        <taxon>Asparagales</taxon>
        <taxon>Orchidaceae</taxon>
        <taxon>Vanilloideae</taxon>
        <taxon>Vanilleae</taxon>
        <taxon>Vanilla</taxon>
    </lineage>
</organism>
<dbReference type="Pfam" id="PF02892">
    <property type="entry name" value="zf-BED"/>
    <property type="match status" value="1"/>
</dbReference>
<dbReference type="Proteomes" id="UP000636800">
    <property type="component" value="Chromosome 10"/>
</dbReference>
<comment type="caution">
    <text evidence="7">The sequence shown here is derived from an EMBL/GenBank/DDBJ whole genome shotgun (WGS) entry which is preliminary data.</text>
</comment>
<evidence type="ECO:0000256" key="5">
    <source>
        <dbReference type="SAM" id="MobiDB-lite"/>
    </source>
</evidence>
<evidence type="ECO:0000259" key="6">
    <source>
        <dbReference type="PROSITE" id="PS50808"/>
    </source>
</evidence>
<dbReference type="InterPro" id="IPR007021">
    <property type="entry name" value="DUF659"/>
</dbReference>
<keyword evidence="1" id="KW-0479">Metal-binding</keyword>
<keyword evidence="2 4" id="KW-0863">Zinc-finger</keyword>
<dbReference type="PANTHER" id="PTHR32166:SF88">
    <property type="entry name" value="HAT TRANSPOSON SUPERFAMILY"/>
    <property type="match status" value="1"/>
</dbReference>
<dbReference type="EMBL" id="JADCNL010000010">
    <property type="protein sequence ID" value="KAG0463349.1"/>
    <property type="molecule type" value="Genomic_DNA"/>
</dbReference>
<dbReference type="AlphaFoldDB" id="A0A835Q5C6"/>
<evidence type="ECO:0000313" key="7">
    <source>
        <dbReference type="EMBL" id="KAG0463349.1"/>
    </source>
</evidence>
<dbReference type="InterPro" id="IPR003656">
    <property type="entry name" value="Znf_BED"/>
</dbReference>
<dbReference type="OrthoDB" id="5835829at2759"/>
<dbReference type="GO" id="GO:0003677">
    <property type="term" value="F:DNA binding"/>
    <property type="evidence" value="ECO:0007669"/>
    <property type="project" value="InterPro"/>
</dbReference>
<dbReference type="PANTHER" id="PTHR32166">
    <property type="entry name" value="OSJNBA0013A04.12 PROTEIN"/>
    <property type="match status" value="1"/>
</dbReference>
<dbReference type="PROSITE" id="PS50808">
    <property type="entry name" value="ZF_BED"/>
    <property type="match status" value="1"/>
</dbReference>
<dbReference type="Pfam" id="PF04937">
    <property type="entry name" value="DUF659"/>
    <property type="match status" value="1"/>
</dbReference>
<gene>
    <name evidence="7" type="ORF">HPP92_019418</name>
</gene>
<evidence type="ECO:0000256" key="1">
    <source>
        <dbReference type="ARBA" id="ARBA00022723"/>
    </source>
</evidence>
<keyword evidence="8" id="KW-1185">Reference proteome</keyword>
<evidence type="ECO:0000256" key="3">
    <source>
        <dbReference type="ARBA" id="ARBA00022833"/>
    </source>
</evidence>
<evidence type="ECO:0000313" key="8">
    <source>
        <dbReference type="Proteomes" id="UP000636800"/>
    </source>
</evidence>
<proteinExistence type="predicted"/>
<evidence type="ECO:0000256" key="2">
    <source>
        <dbReference type="ARBA" id="ARBA00022771"/>
    </source>
</evidence>
<protein>
    <recommendedName>
        <fullName evidence="6">BED-type domain-containing protein</fullName>
    </recommendedName>
</protein>
<sequence length="347" mass="37993">MASATEIVLPIGNQKHDPAWKHCLMIRSSGRTKLKCMYCMKQFLGGGIHRIKEHLARHKGNASCCPKVPLEVQQAMQQSLDGAAVRKRRKIKLTEDVRKLNTADLTTSTSDMDPCAAANVALQIVPLNDMLDIGAVQLDAKEEGTTVIPLTVKAAERGRKRRPKSSSLNPTGSPPLLENNGSLANRLISTSVVDKEQVYSAIGRFLYEAGVPLDAVNSAYFHPMVNAIAAAGPGLELPSYHDFRGCILKKLNEEVNGSLEHYKSTWSQTGCSILADEWTNMEKTFVNFMVYCPEGTVFLRCVDATEIVSSVDTLYELWKHVVKEVGPSNVVQLITSNSDIHAAAGKD</sequence>